<feature type="compositionally biased region" description="Low complexity" evidence="1">
    <location>
        <begin position="591"/>
        <end position="611"/>
    </location>
</feature>
<dbReference type="InterPro" id="IPR027417">
    <property type="entry name" value="P-loop_NTPase"/>
</dbReference>
<dbReference type="RefSeq" id="WP_007364883.1">
    <property type="nucleotide sequence ID" value="NZ_ACLR01000088.1"/>
</dbReference>
<dbReference type="InterPro" id="IPR011704">
    <property type="entry name" value="ATPase_dyneun-rel_AAA"/>
</dbReference>
<dbReference type="eggNOG" id="COG1401">
    <property type="taxonomic scope" value="Bacteria"/>
</dbReference>
<dbReference type="GO" id="GO:0016887">
    <property type="term" value="F:ATP hydrolysis activity"/>
    <property type="evidence" value="ECO:0007669"/>
    <property type="project" value="InterPro"/>
</dbReference>
<dbReference type="STRING" id="596327.PORUE0001_1195"/>
<accession>C2MAC1</accession>
<feature type="domain" description="ATPase dynein-related AAA" evidence="2">
    <location>
        <begin position="351"/>
        <end position="457"/>
    </location>
</feature>
<evidence type="ECO:0000313" key="4">
    <source>
        <dbReference type="Proteomes" id="UP000003303"/>
    </source>
</evidence>
<comment type="caution">
    <text evidence="3">The sequence shown here is derived from an EMBL/GenBank/DDBJ whole genome shotgun (WGS) entry which is preliminary data.</text>
</comment>
<dbReference type="REBASE" id="42393">
    <property type="entry name" value="Pue603ORF1194P"/>
</dbReference>
<dbReference type="AlphaFoldDB" id="C2MAC1"/>
<dbReference type="EMBL" id="ACLR01000088">
    <property type="protein sequence ID" value="EEK17308.1"/>
    <property type="molecule type" value="Genomic_DNA"/>
</dbReference>
<dbReference type="InterPro" id="IPR052934">
    <property type="entry name" value="Methyl-DNA_Rec/Restrict_Enz"/>
</dbReference>
<sequence length="611" mass="69896">MKDLSILEAELAQKVSDYKSVLQADCPLPAEFKKLVPKVDNYTIKYLRHSFIVSGRLDIYLPNQLWYLAAICVPLYKELSLYKQALHDEVDISSYKGNKAKAEKVVNNLGYDGQERELLVKFLSDYEWWRGGKSIDRGDYFYSPILSVCNLVNVSQSYVAEMCKYLASKDEATDLLNQALLGLHGTLSGSDKLLQTIYFGAPGSGKSYIVKETMRKAGVPEENIFRTTFHPDSDYASFVGCYKPVVRSKDDTNLTKEELLQCFETLRSETESYPVDKFAARYHASLQNISKPEKKWLREELQNTAGISFDPYAQMNTAIAVGDYLAEQGLLNSDETITYDFSPQVFTNAYVRAWEVHSESESEPKPVYLIIEEINRGNCAQIFGDLFQLLDRDGDGVSEYKIKADEDLTRYLQSKLGVTHEGIKGGNLCLPSNLHIIATMNTSDQSLFPMDSAFKRRWNWKYVPINYSPDIDSGKYTITIGCNKYRWVDFLEKVNERILEVTDSEDKQMGNFFIKDFVGEDEFKSKVMFYLWHEVCKDEFHTKNNFFRYTTKEEQEEQEFSFNDLYKDCSTDLLNGFMNYLEVPPVTQEKTSTAEASTSAATETTSTETTA</sequence>
<dbReference type="SUPFAM" id="SSF52540">
    <property type="entry name" value="P-loop containing nucleoside triphosphate hydrolases"/>
    <property type="match status" value="1"/>
</dbReference>
<gene>
    <name evidence="3" type="ORF">PORUE0001_1195</name>
</gene>
<dbReference type="PANTHER" id="PTHR37291:SF1">
    <property type="entry name" value="TYPE IV METHYL-DIRECTED RESTRICTION ENZYME ECOKMCRB SUBUNIT"/>
    <property type="match status" value="1"/>
</dbReference>
<evidence type="ECO:0000256" key="1">
    <source>
        <dbReference type="SAM" id="MobiDB-lite"/>
    </source>
</evidence>
<keyword evidence="4" id="KW-1185">Reference proteome</keyword>
<dbReference type="Gene3D" id="3.40.50.300">
    <property type="entry name" value="P-loop containing nucleotide triphosphate hydrolases"/>
    <property type="match status" value="1"/>
</dbReference>
<dbReference type="GO" id="GO:0005524">
    <property type="term" value="F:ATP binding"/>
    <property type="evidence" value="ECO:0007669"/>
    <property type="project" value="InterPro"/>
</dbReference>
<evidence type="ECO:0000313" key="3">
    <source>
        <dbReference type="EMBL" id="EEK17308.1"/>
    </source>
</evidence>
<proteinExistence type="predicted"/>
<protein>
    <recommendedName>
        <fullName evidence="2">ATPase dynein-related AAA domain-containing protein</fullName>
    </recommendedName>
</protein>
<feature type="region of interest" description="Disordered" evidence="1">
    <location>
        <begin position="588"/>
        <end position="611"/>
    </location>
</feature>
<organism evidence="3 4">
    <name type="scientific">Porphyromonas uenonis 60-3</name>
    <dbReference type="NCBI Taxonomy" id="596327"/>
    <lineage>
        <taxon>Bacteria</taxon>
        <taxon>Pseudomonadati</taxon>
        <taxon>Bacteroidota</taxon>
        <taxon>Bacteroidia</taxon>
        <taxon>Bacteroidales</taxon>
        <taxon>Porphyromonadaceae</taxon>
        <taxon>Porphyromonas</taxon>
    </lineage>
</organism>
<dbReference type="Pfam" id="PF07728">
    <property type="entry name" value="AAA_5"/>
    <property type="match status" value="1"/>
</dbReference>
<name>C2MAC1_9PORP</name>
<dbReference type="Proteomes" id="UP000003303">
    <property type="component" value="Unassembled WGS sequence"/>
</dbReference>
<dbReference type="PANTHER" id="PTHR37291">
    <property type="entry name" value="5-METHYLCYTOSINE-SPECIFIC RESTRICTION ENZYME B"/>
    <property type="match status" value="1"/>
</dbReference>
<reference evidence="3 4" key="1">
    <citation type="submission" date="2009-04" db="EMBL/GenBank/DDBJ databases">
        <authorList>
            <person name="Sebastian Y."/>
            <person name="Madupu R."/>
            <person name="Durkin A.S."/>
            <person name="Torralba M."/>
            <person name="Methe B."/>
            <person name="Sutton G.G."/>
            <person name="Strausberg R.L."/>
            <person name="Nelson K.E."/>
        </authorList>
    </citation>
    <scope>NUCLEOTIDE SEQUENCE [LARGE SCALE GENOMIC DNA]</scope>
    <source>
        <strain evidence="3 4">60-3</strain>
    </source>
</reference>
<evidence type="ECO:0000259" key="2">
    <source>
        <dbReference type="Pfam" id="PF07728"/>
    </source>
</evidence>